<evidence type="ECO:0000313" key="4">
    <source>
        <dbReference type="RefSeq" id="XP_013407672.1"/>
    </source>
</evidence>
<gene>
    <name evidence="4 5" type="primary">LOC106171758</name>
</gene>
<name>A0A1S3JBG7_LINAN</name>
<dbReference type="PRINTS" id="PR00501">
    <property type="entry name" value="KELCHREPEAT"/>
</dbReference>
<dbReference type="Proteomes" id="UP000085678">
    <property type="component" value="Unplaced"/>
</dbReference>
<organism evidence="3 5">
    <name type="scientific">Lingula anatina</name>
    <name type="common">Brachiopod</name>
    <name type="synonym">Lingula unguis</name>
    <dbReference type="NCBI Taxonomy" id="7574"/>
    <lineage>
        <taxon>Eukaryota</taxon>
        <taxon>Metazoa</taxon>
        <taxon>Spiralia</taxon>
        <taxon>Lophotrochozoa</taxon>
        <taxon>Brachiopoda</taxon>
        <taxon>Linguliformea</taxon>
        <taxon>Lingulata</taxon>
        <taxon>Lingulida</taxon>
        <taxon>Linguloidea</taxon>
        <taxon>Lingulidae</taxon>
        <taxon>Lingula</taxon>
    </lineage>
</organism>
<dbReference type="PANTHER" id="PTHR45632">
    <property type="entry name" value="LD33804P"/>
    <property type="match status" value="1"/>
</dbReference>
<dbReference type="OrthoDB" id="45365at2759"/>
<dbReference type="STRING" id="7574.A0A1S3JBG7"/>
<sequence>MDLIHQLPSGTHYNTFILIFDKVSGNAKVQYMLVDPGKKARVVPKVTSVNMPRLKDRTGFRAVVYDNCLYIIGGKDRESGTCMNTMYKFDPERNTWIRKASMIRARTRFTVDAIGGNLIVTGGEVRNGKLTDSVEVYDPVDNIWAEVSPLPRPRADHGSCVVDGKLLVSGGLSNIKFQCSNVFWMYDPKTDRWRESVKGGFLPQERDKHVMVTTAKKQIYLVGGVTVDKKTKKKEEGSICCYEWDPKHAGTWVTSLPAMFHPRSQCGVVPLGHRLYVIGGHTFEDDRNVTMIEYYNMKKRKWYECFPLDAEGLYDVDVCVLRVPFENKEFSSLGICMYDRWILW</sequence>
<dbReference type="SMART" id="SM00612">
    <property type="entry name" value="Kelch"/>
    <property type="match status" value="4"/>
</dbReference>
<dbReference type="KEGG" id="lak:106171758"/>
<dbReference type="Pfam" id="PF01344">
    <property type="entry name" value="Kelch_1"/>
    <property type="match status" value="1"/>
</dbReference>
<proteinExistence type="predicted"/>
<dbReference type="OMA" id="NVFWMYD"/>
<accession>A0A1S3JBG7</accession>
<dbReference type="GeneID" id="106171758"/>
<keyword evidence="2" id="KW-0677">Repeat</keyword>
<keyword evidence="3" id="KW-1185">Reference proteome</keyword>
<dbReference type="RefSeq" id="XP_013407673.1">
    <property type="nucleotide sequence ID" value="XM_013552219.1"/>
</dbReference>
<protein>
    <submittedName>
        <fullName evidence="4 5">Kelch-like protein 9</fullName>
    </submittedName>
</protein>
<evidence type="ECO:0000256" key="2">
    <source>
        <dbReference type="ARBA" id="ARBA00022737"/>
    </source>
</evidence>
<dbReference type="PANTHER" id="PTHR45632:SF3">
    <property type="entry name" value="KELCH-LIKE PROTEIN 32"/>
    <property type="match status" value="1"/>
</dbReference>
<evidence type="ECO:0000313" key="5">
    <source>
        <dbReference type="RefSeq" id="XP_013407673.1"/>
    </source>
</evidence>
<dbReference type="Pfam" id="PF24681">
    <property type="entry name" value="Kelch_KLHDC2_KLHL20_DRC7"/>
    <property type="match status" value="1"/>
</dbReference>
<dbReference type="Gene3D" id="2.120.10.80">
    <property type="entry name" value="Kelch-type beta propeller"/>
    <property type="match status" value="1"/>
</dbReference>
<dbReference type="InterPro" id="IPR006652">
    <property type="entry name" value="Kelch_1"/>
</dbReference>
<evidence type="ECO:0000313" key="3">
    <source>
        <dbReference type="Proteomes" id="UP000085678"/>
    </source>
</evidence>
<dbReference type="InterPro" id="IPR015915">
    <property type="entry name" value="Kelch-typ_b-propeller"/>
</dbReference>
<dbReference type="AlphaFoldDB" id="A0A1S3JBG7"/>
<dbReference type="SUPFAM" id="SSF117281">
    <property type="entry name" value="Kelch motif"/>
    <property type="match status" value="1"/>
</dbReference>
<dbReference type="RefSeq" id="XP_013407672.1">
    <property type="nucleotide sequence ID" value="XM_013552218.2"/>
</dbReference>
<evidence type="ECO:0000256" key="1">
    <source>
        <dbReference type="ARBA" id="ARBA00022441"/>
    </source>
</evidence>
<keyword evidence="1" id="KW-0880">Kelch repeat</keyword>
<reference evidence="4 5" key="1">
    <citation type="submission" date="2025-04" db="UniProtKB">
        <authorList>
            <consortium name="RefSeq"/>
        </authorList>
    </citation>
    <scope>IDENTIFICATION</scope>
    <source>
        <tissue evidence="4 5">Gonads</tissue>
    </source>
</reference>